<organism evidence="1 2">
    <name type="scientific">Microvirga puerhi</name>
    <dbReference type="NCBI Taxonomy" id="2876078"/>
    <lineage>
        <taxon>Bacteria</taxon>
        <taxon>Pseudomonadati</taxon>
        <taxon>Pseudomonadota</taxon>
        <taxon>Alphaproteobacteria</taxon>
        <taxon>Hyphomicrobiales</taxon>
        <taxon>Methylobacteriaceae</taxon>
        <taxon>Microvirga</taxon>
    </lineage>
</organism>
<sequence>MDLTNVFYDTLSTSLFRYKGGLDKFIDSYVAAAAVKDVDGFRQAFRFGNGGFSPAWLLPWFIARETSALAAYRFNWIGHYLQVECEPVYKREDSIAYLDKIRMVPRQETQRDIGRHFAYLYVSIVVDAVWDTLESTDTLRFASSLVVRSRGENKSE</sequence>
<gene>
    <name evidence="1" type="ORF">K9B37_21895</name>
</gene>
<accession>A0ABS7VTN0</accession>
<dbReference type="Proteomes" id="UP000704176">
    <property type="component" value="Unassembled WGS sequence"/>
</dbReference>
<evidence type="ECO:0000313" key="2">
    <source>
        <dbReference type="Proteomes" id="UP000704176"/>
    </source>
</evidence>
<keyword evidence="2" id="KW-1185">Reference proteome</keyword>
<evidence type="ECO:0000313" key="1">
    <source>
        <dbReference type="EMBL" id="MBZ6078914.1"/>
    </source>
</evidence>
<comment type="caution">
    <text evidence="1">The sequence shown here is derived from an EMBL/GenBank/DDBJ whole genome shotgun (WGS) entry which is preliminary data.</text>
</comment>
<protein>
    <submittedName>
        <fullName evidence="1">Uncharacterized protein</fullName>
    </submittedName>
</protein>
<reference evidence="1 2" key="1">
    <citation type="submission" date="2021-09" db="EMBL/GenBank/DDBJ databases">
        <title>The complete genome sequence of a new microorganism.</title>
        <authorList>
            <person name="Zi Z."/>
        </authorList>
    </citation>
    <scope>NUCLEOTIDE SEQUENCE [LARGE SCALE GENOMIC DNA]</scope>
    <source>
        <strain evidence="1 2">WGZ8</strain>
    </source>
</reference>
<dbReference type="EMBL" id="JAIRBM010000024">
    <property type="protein sequence ID" value="MBZ6078914.1"/>
    <property type="molecule type" value="Genomic_DNA"/>
</dbReference>
<dbReference type="RefSeq" id="WP_224315666.1">
    <property type="nucleotide sequence ID" value="NZ_JAIRBM010000024.1"/>
</dbReference>
<name>A0ABS7VTN0_9HYPH</name>
<proteinExistence type="predicted"/>